<keyword evidence="4" id="KW-0539">Nucleus</keyword>
<dbReference type="Pfam" id="PF05916">
    <property type="entry name" value="Sld5"/>
    <property type="match status" value="1"/>
</dbReference>
<evidence type="ECO:0000256" key="2">
    <source>
        <dbReference type="ARBA" id="ARBA00006343"/>
    </source>
</evidence>
<evidence type="ECO:0000313" key="6">
    <source>
        <dbReference type="EMBL" id="EKX72646.1"/>
    </source>
</evidence>
<evidence type="ECO:0000256" key="3">
    <source>
        <dbReference type="ARBA" id="ARBA00022705"/>
    </source>
</evidence>
<dbReference type="VEuPathDB" id="PiroplasmaDB:BEWA_012050"/>
<protein>
    <recommendedName>
        <fullName evidence="5">GINS subunit domain-containing protein</fullName>
    </recommendedName>
</protein>
<comment type="subcellular location">
    <subcellularLocation>
        <location evidence="1">Nucleus</location>
    </subcellularLocation>
</comment>
<proteinExistence type="inferred from homology"/>
<dbReference type="RefSeq" id="XP_004832098.1">
    <property type="nucleotide sequence ID" value="XM_004832041.1"/>
</dbReference>
<dbReference type="Proteomes" id="UP000031512">
    <property type="component" value="Unassembled WGS sequence"/>
</dbReference>
<sequence>MIDLSQNVQDIIANLSTSSKAVDFVRVPCRPTCALPGLAFLSLKALEELKHSNRADELLPEDEVELYLFYAKHLYKAGLCKIEFPSFYKSARALFAESTATAVGSLSPFYFELGYELCSLIPEDEWPVENLRGILKEAECKRRSFLLKRANTADDTFLTGLTHDEKKLFNILSHGNSNVLSINYDLTNLRGFYGFEN</sequence>
<dbReference type="InterPro" id="IPR038437">
    <property type="entry name" value="GINS_Psf3_sf"/>
</dbReference>
<evidence type="ECO:0000313" key="7">
    <source>
        <dbReference type="Proteomes" id="UP000031512"/>
    </source>
</evidence>
<dbReference type="GeneID" id="15804281"/>
<evidence type="ECO:0000256" key="4">
    <source>
        <dbReference type="ARBA" id="ARBA00023242"/>
    </source>
</evidence>
<dbReference type="OrthoDB" id="374114at2759"/>
<dbReference type="AlphaFoldDB" id="L1LBD8"/>
<dbReference type="Gene3D" id="1.20.58.2050">
    <property type="match status" value="1"/>
</dbReference>
<dbReference type="KEGG" id="beq:BEWA_012050"/>
<dbReference type="SUPFAM" id="SSF158573">
    <property type="entry name" value="GINS helical bundle-like"/>
    <property type="match status" value="1"/>
</dbReference>
<dbReference type="InterPro" id="IPR010492">
    <property type="entry name" value="GINS_Psf3"/>
</dbReference>
<dbReference type="PANTHER" id="PTHR22768:SF0">
    <property type="entry name" value="DNA REPLICATION COMPLEX GINS PROTEIN PSF3"/>
    <property type="match status" value="1"/>
</dbReference>
<dbReference type="GO" id="GO:0000811">
    <property type="term" value="C:GINS complex"/>
    <property type="evidence" value="ECO:0007669"/>
    <property type="project" value="TreeGrafter"/>
</dbReference>
<dbReference type="PANTHER" id="PTHR22768">
    <property type="entry name" value="DNA REPLICATION COMPLEX GINS PROTEIN PSF3"/>
    <property type="match status" value="1"/>
</dbReference>
<dbReference type="InterPro" id="IPR021151">
    <property type="entry name" value="GINS_A"/>
</dbReference>
<gene>
    <name evidence="6" type="ORF">BEWA_012050</name>
</gene>
<comment type="similarity">
    <text evidence="2">Belongs to the GINS3/PSF3 family.</text>
</comment>
<dbReference type="eggNOG" id="ENOG502STW2">
    <property type="taxonomic scope" value="Eukaryota"/>
</dbReference>
<name>L1LBD8_THEEQ</name>
<evidence type="ECO:0000256" key="1">
    <source>
        <dbReference type="ARBA" id="ARBA00004123"/>
    </source>
</evidence>
<accession>L1LBD8</accession>
<dbReference type="EMBL" id="ACOU01000004">
    <property type="protein sequence ID" value="EKX72646.1"/>
    <property type="molecule type" value="Genomic_DNA"/>
</dbReference>
<comment type="caution">
    <text evidence="6">The sequence shown here is derived from an EMBL/GenBank/DDBJ whole genome shotgun (WGS) entry which is preliminary data.</text>
</comment>
<dbReference type="CDD" id="cd11713">
    <property type="entry name" value="GINS_A_psf3"/>
    <property type="match status" value="1"/>
</dbReference>
<organism evidence="6 7">
    <name type="scientific">Theileria equi strain WA</name>
    <dbReference type="NCBI Taxonomy" id="1537102"/>
    <lineage>
        <taxon>Eukaryota</taxon>
        <taxon>Sar</taxon>
        <taxon>Alveolata</taxon>
        <taxon>Apicomplexa</taxon>
        <taxon>Aconoidasida</taxon>
        <taxon>Piroplasmida</taxon>
        <taxon>Theileriidae</taxon>
        <taxon>Theileria</taxon>
    </lineage>
</organism>
<keyword evidence="7" id="KW-1185">Reference proteome</keyword>
<dbReference type="InterPro" id="IPR036224">
    <property type="entry name" value="GINS_bundle-like_dom_sf"/>
</dbReference>
<dbReference type="GO" id="GO:1902975">
    <property type="term" value="P:mitotic DNA replication initiation"/>
    <property type="evidence" value="ECO:0007669"/>
    <property type="project" value="TreeGrafter"/>
</dbReference>
<keyword evidence="3" id="KW-0235">DNA replication</keyword>
<feature type="domain" description="GINS subunit" evidence="5">
    <location>
        <begin position="91"/>
        <end position="178"/>
    </location>
</feature>
<evidence type="ECO:0000259" key="5">
    <source>
        <dbReference type="Pfam" id="PF05916"/>
    </source>
</evidence>
<reference evidence="6 7" key="1">
    <citation type="journal article" date="2012" name="BMC Genomics">
        <title>Comparative genomic analysis and phylogenetic position of Theileria equi.</title>
        <authorList>
            <person name="Kappmeyer L.S."/>
            <person name="Thiagarajan M."/>
            <person name="Herndon D.R."/>
            <person name="Ramsay J.D."/>
            <person name="Caler E."/>
            <person name="Djikeng A."/>
            <person name="Gillespie J.J."/>
            <person name="Lau A.O."/>
            <person name="Roalson E.H."/>
            <person name="Silva J.C."/>
            <person name="Silva M.G."/>
            <person name="Suarez C.E."/>
            <person name="Ueti M.W."/>
            <person name="Nene V.M."/>
            <person name="Mealey R.H."/>
            <person name="Knowles D.P."/>
            <person name="Brayton K.A."/>
        </authorList>
    </citation>
    <scope>NUCLEOTIDE SEQUENCE [LARGE SCALE GENOMIC DNA]</scope>
    <source>
        <strain evidence="6 7">WA</strain>
    </source>
</reference>